<dbReference type="EMBL" id="CAJOBZ010000054">
    <property type="protein sequence ID" value="CAF4920130.1"/>
    <property type="molecule type" value="Genomic_DNA"/>
</dbReference>
<dbReference type="Proteomes" id="UP000663880">
    <property type="component" value="Unassembled WGS sequence"/>
</dbReference>
<evidence type="ECO:0008006" key="3">
    <source>
        <dbReference type="Google" id="ProtNLM"/>
    </source>
</evidence>
<organism evidence="1 2">
    <name type="scientific">Pieris macdunnoughi</name>
    <dbReference type="NCBI Taxonomy" id="345717"/>
    <lineage>
        <taxon>Eukaryota</taxon>
        <taxon>Metazoa</taxon>
        <taxon>Ecdysozoa</taxon>
        <taxon>Arthropoda</taxon>
        <taxon>Hexapoda</taxon>
        <taxon>Insecta</taxon>
        <taxon>Pterygota</taxon>
        <taxon>Neoptera</taxon>
        <taxon>Endopterygota</taxon>
        <taxon>Lepidoptera</taxon>
        <taxon>Glossata</taxon>
        <taxon>Ditrysia</taxon>
        <taxon>Papilionoidea</taxon>
        <taxon>Pieridae</taxon>
        <taxon>Pierinae</taxon>
        <taxon>Pieris</taxon>
    </lineage>
</organism>
<name>A0A821W5R8_9NEOP</name>
<dbReference type="AlphaFoldDB" id="A0A821W5R8"/>
<gene>
    <name evidence="1" type="ORF">PMACD_LOCUS12939</name>
</gene>
<sequence>MALRTQKIVSTFLSLTPIVKPEAKGLAYDMKATLKEHDLKLENFIGIGTDNASAMTGANYGLHKILKTGYVLPNLVLVRCVCHSLQLAISHASENTIPRNIEYMIREEYNIQLGLSIIKTSR</sequence>
<reference evidence="1" key="1">
    <citation type="submission" date="2021-02" db="EMBL/GenBank/DDBJ databases">
        <authorList>
            <person name="Steward A R."/>
        </authorList>
    </citation>
    <scope>NUCLEOTIDE SEQUENCE</scope>
</reference>
<proteinExistence type="predicted"/>
<protein>
    <recommendedName>
        <fullName evidence="3">DUF4371 domain-containing protein</fullName>
    </recommendedName>
</protein>
<comment type="caution">
    <text evidence="1">The sequence shown here is derived from an EMBL/GenBank/DDBJ whole genome shotgun (WGS) entry which is preliminary data.</text>
</comment>
<dbReference type="OrthoDB" id="6925790at2759"/>
<evidence type="ECO:0000313" key="2">
    <source>
        <dbReference type="Proteomes" id="UP000663880"/>
    </source>
</evidence>
<keyword evidence="2" id="KW-1185">Reference proteome</keyword>
<accession>A0A821W5R8</accession>
<evidence type="ECO:0000313" key="1">
    <source>
        <dbReference type="EMBL" id="CAF4920130.1"/>
    </source>
</evidence>